<dbReference type="AlphaFoldDB" id="A0A251XBY1"/>
<proteinExistence type="predicted"/>
<reference evidence="2 3" key="1">
    <citation type="submission" date="2016-12" db="EMBL/GenBank/DDBJ databases">
        <title>Thioflexothrix psekupsii D3 genome sequencing and assembly.</title>
        <authorList>
            <person name="Fomenkov A."/>
            <person name="Vincze T."/>
            <person name="Grabovich M."/>
            <person name="Anton B.P."/>
            <person name="Dubinina G."/>
            <person name="Orlova M."/>
            <person name="Belousova E."/>
            <person name="Roberts R.J."/>
        </authorList>
    </citation>
    <scope>NUCLEOTIDE SEQUENCE [LARGE SCALE GENOMIC DNA]</scope>
    <source>
        <strain evidence="2">D3</strain>
    </source>
</reference>
<evidence type="ECO:0000313" key="2">
    <source>
        <dbReference type="EMBL" id="OUD16027.1"/>
    </source>
</evidence>
<organism evidence="2 3">
    <name type="scientific">Thioflexithrix psekupsensis</name>
    <dbReference type="NCBI Taxonomy" id="1570016"/>
    <lineage>
        <taxon>Bacteria</taxon>
        <taxon>Pseudomonadati</taxon>
        <taxon>Pseudomonadota</taxon>
        <taxon>Gammaproteobacteria</taxon>
        <taxon>Thiotrichales</taxon>
        <taxon>Thioflexithrix</taxon>
    </lineage>
</organism>
<feature type="domain" description="DUF1828" evidence="1">
    <location>
        <begin position="31"/>
        <end position="114"/>
    </location>
</feature>
<protein>
    <recommendedName>
        <fullName evidence="1">DUF1828 domain-containing protein</fullName>
    </recommendedName>
</protein>
<dbReference type="InterPro" id="IPR014960">
    <property type="entry name" value="DUF1828"/>
</dbReference>
<gene>
    <name evidence="2" type="ORF">TPSD3_01085</name>
</gene>
<evidence type="ECO:0000259" key="1">
    <source>
        <dbReference type="Pfam" id="PF08861"/>
    </source>
</evidence>
<accession>A0A251XBY1</accession>
<dbReference type="Pfam" id="PF08861">
    <property type="entry name" value="DUF1828"/>
    <property type="match status" value="1"/>
</dbReference>
<dbReference type="EMBL" id="MSLT01000002">
    <property type="protein sequence ID" value="OUD16027.1"/>
    <property type="molecule type" value="Genomic_DNA"/>
</dbReference>
<name>A0A251XBY1_9GAMM</name>
<keyword evidence="3" id="KW-1185">Reference proteome</keyword>
<sequence length="241" mass="27573">MINCCELFKNLGFTAEKTKGCDGSDVLRITTPSTFSDGQPVFFYLINNNEKIQLTDDASTLFKFVKDGYEMKNRWKSIYSIIDKYELNRNNGEIYIDVDNSNLWQGFGQFIACVNEIINYEKGLHIAQPTLDFVEMVAAELEKIAPIQERNPVIIGGSHKEYTFNFKQNDRYVDAVPVHPTSTGHLLRKLVDIRLAQPELDILIVLNDNNVDKNKIDKEMLVLSSMASVIDFTDLKQLRVH</sequence>
<evidence type="ECO:0000313" key="3">
    <source>
        <dbReference type="Proteomes" id="UP000194798"/>
    </source>
</evidence>
<dbReference type="Proteomes" id="UP000194798">
    <property type="component" value="Unassembled WGS sequence"/>
</dbReference>
<comment type="caution">
    <text evidence="2">The sequence shown here is derived from an EMBL/GenBank/DDBJ whole genome shotgun (WGS) entry which is preliminary data.</text>
</comment>